<dbReference type="EMBL" id="OOIL02000450">
    <property type="protein sequence ID" value="VFQ65141.1"/>
    <property type="molecule type" value="Genomic_DNA"/>
</dbReference>
<dbReference type="InterPro" id="IPR005162">
    <property type="entry name" value="Retrotrans_gag_dom"/>
</dbReference>
<gene>
    <name evidence="3" type="ORF">CCAM_LOCUS6917</name>
</gene>
<protein>
    <recommendedName>
        <fullName evidence="2">Retrotransposon gag domain-containing protein</fullName>
    </recommendedName>
</protein>
<reference evidence="3 4" key="1">
    <citation type="submission" date="2018-04" db="EMBL/GenBank/DDBJ databases">
        <authorList>
            <person name="Vogel A."/>
        </authorList>
    </citation>
    <scope>NUCLEOTIDE SEQUENCE [LARGE SCALE GENOMIC DNA]</scope>
</reference>
<dbReference type="Gene3D" id="2.40.70.10">
    <property type="entry name" value="Acid Proteases"/>
    <property type="match status" value="1"/>
</dbReference>
<dbReference type="PANTHER" id="PTHR15503:SF22">
    <property type="entry name" value="TRANSPOSON TY3-I GAG POLYPROTEIN"/>
    <property type="match status" value="1"/>
</dbReference>
<evidence type="ECO:0000259" key="2">
    <source>
        <dbReference type="Pfam" id="PF03732"/>
    </source>
</evidence>
<dbReference type="OrthoDB" id="1306062at2759"/>
<evidence type="ECO:0000313" key="3">
    <source>
        <dbReference type="EMBL" id="VFQ65141.1"/>
    </source>
</evidence>
<dbReference type="Proteomes" id="UP000595140">
    <property type="component" value="Unassembled WGS sequence"/>
</dbReference>
<dbReference type="Pfam" id="PF03732">
    <property type="entry name" value="Retrotrans_gag"/>
    <property type="match status" value="1"/>
</dbReference>
<evidence type="ECO:0000313" key="4">
    <source>
        <dbReference type="Proteomes" id="UP000595140"/>
    </source>
</evidence>
<feature type="compositionally biased region" description="Low complexity" evidence="1">
    <location>
        <begin position="146"/>
        <end position="161"/>
    </location>
</feature>
<dbReference type="InterPro" id="IPR021109">
    <property type="entry name" value="Peptidase_aspartic_dom_sf"/>
</dbReference>
<feature type="domain" description="Retrotransposon gag" evidence="2">
    <location>
        <begin position="2"/>
        <end position="85"/>
    </location>
</feature>
<dbReference type="PANTHER" id="PTHR15503">
    <property type="entry name" value="LDOC1 RELATED"/>
    <property type="match status" value="1"/>
</dbReference>
<proteinExistence type="predicted"/>
<dbReference type="CDD" id="cd00303">
    <property type="entry name" value="retropepsin_like"/>
    <property type="match status" value="1"/>
</dbReference>
<accession>A0A484KGT1</accession>
<feature type="region of interest" description="Disordered" evidence="1">
    <location>
        <begin position="110"/>
        <end position="169"/>
    </location>
</feature>
<feature type="compositionally biased region" description="Polar residues" evidence="1">
    <location>
        <begin position="122"/>
        <end position="138"/>
    </location>
</feature>
<organism evidence="3 4">
    <name type="scientific">Cuscuta campestris</name>
    <dbReference type="NCBI Taxonomy" id="132261"/>
    <lineage>
        <taxon>Eukaryota</taxon>
        <taxon>Viridiplantae</taxon>
        <taxon>Streptophyta</taxon>
        <taxon>Embryophyta</taxon>
        <taxon>Tracheophyta</taxon>
        <taxon>Spermatophyta</taxon>
        <taxon>Magnoliopsida</taxon>
        <taxon>eudicotyledons</taxon>
        <taxon>Gunneridae</taxon>
        <taxon>Pentapetalae</taxon>
        <taxon>asterids</taxon>
        <taxon>lamiids</taxon>
        <taxon>Solanales</taxon>
        <taxon>Convolvulaceae</taxon>
        <taxon>Cuscuteae</taxon>
        <taxon>Cuscuta</taxon>
        <taxon>Cuscuta subgen. Grammica</taxon>
        <taxon>Cuscuta sect. Cleistogrammica</taxon>
    </lineage>
</organism>
<dbReference type="InterPro" id="IPR032567">
    <property type="entry name" value="RTL1-rel"/>
</dbReference>
<keyword evidence="4" id="KW-1185">Reference proteome</keyword>
<dbReference type="AlphaFoldDB" id="A0A484KGT1"/>
<sequence length="290" mass="32345">MEGIALQWCRWYTKFKGPLTWGELTQAVLQRFGPTDFEDPSGALSHLTQTTIVAAYTESFEQLSHRVDGLPEPFLIGCYIAGLKEEIQYDVKVKKPKNLSEAIGVARVIEEKNNTQKRHPSSNRFTPAGSSTRSTLSSPGLLGPHPNAQSAAKPAAPSQNPVRRITNAEAKERRDKGLCYYCDEKFFPGHRCSKPQLFMICEATVEEPIEPADQVAEILPQNDMPEVSFHAITGTMHPQTIRLMGKIGNKQVMVIVDGGSTHNFIEHSLVTRFGLVIHREETFEVMVANR</sequence>
<name>A0A484KGT1_9ASTE</name>
<evidence type="ECO:0000256" key="1">
    <source>
        <dbReference type="SAM" id="MobiDB-lite"/>
    </source>
</evidence>